<dbReference type="GeneID" id="119738034"/>
<feature type="transmembrane region" description="Helical" evidence="3">
    <location>
        <begin position="455"/>
        <end position="477"/>
    </location>
</feature>
<name>A0A914AX27_PATMI</name>
<evidence type="ECO:0000256" key="2">
    <source>
        <dbReference type="SAM" id="MobiDB-lite"/>
    </source>
</evidence>
<dbReference type="InterPro" id="IPR050327">
    <property type="entry name" value="Proton-linked_MCT"/>
</dbReference>
<keyword evidence="6" id="KW-1185">Reference proteome</keyword>
<dbReference type="InterPro" id="IPR020846">
    <property type="entry name" value="MFS_dom"/>
</dbReference>
<feature type="compositionally biased region" description="Polar residues" evidence="2">
    <location>
        <begin position="236"/>
        <end position="246"/>
    </location>
</feature>
<keyword evidence="3" id="KW-0812">Transmembrane</keyword>
<dbReference type="PANTHER" id="PTHR11360">
    <property type="entry name" value="MONOCARBOXYLATE TRANSPORTER"/>
    <property type="match status" value="1"/>
</dbReference>
<protein>
    <recommendedName>
        <fullName evidence="4">Major facilitator superfamily (MFS) profile domain-containing protein</fullName>
    </recommendedName>
</protein>
<reference evidence="5" key="1">
    <citation type="submission" date="2022-11" db="UniProtKB">
        <authorList>
            <consortium name="EnsemblMetazoa"/>
        </authorList>
    </citation>
    <scope>IDENTIFICATION</scope>
</reference>
<comment type="subcellular location">
    <subcellularLocation>
        <location evidence="1">Membrane</location>
        <topology evidence="1">Multi-pass membrane protein</topology>
    </subcellularLocation>
</comment>
<dbReference type="GO" id="GO:0016020">
    <property type="term" value="C:membrane"/>
    <property type="evidence" value="ECO:0007669"/>
    <property type="project" value="UniProtKB-SubCell"/>
</dbReference>
<feature type="transmembrane region" description="Helical" evidence="3">
    <location>
        <begin position="199"/>
        <end position="219"/>
    </location>
</feature>
<feature type="transmembrane region" description="Helical" evidence="3">
    <location>
        <begin position="172"/>
        <end position="193"/>
    </location>
</feature>
<evidence type="ECO:0000256" key="3">
    <source>
        <dbReference type="SAM" id="Phobius"/>
    </source>
</evidence>
<dbReference type="InterPro" id="IPR011701">
    <property type="entry name" value="MFS"/>
</dbReference>
<feature type="transmembrane region" description="Helical" evidence="3">
    <location>
        <begin position="43"/>
        <end position="62"/>
    </location>
</feature>
<dbReference type="Proteomes" id="UP000887568">
    <property type="component" value="Unplaced"/>
</dbReference>
<dbReference type="PROSITE" id="PS50850">
    <property type="entry name" value="MFS"/>
    <property type="match status" value="1"/>
</dbReference>
<dbReference type="Pfam" id="PF07690">
    <property type="entry name" value="MFS_1"/>
    <property type="match status" value="2"/>
</dbReference>
<dbReference type="AlphaFoldDB" id="A0A914AX27"/>
<dbReference type="OrthoDB" id="6499973at2759"/>
<keyword evidence="3" id="KW-0472">Membrane</keyword>
<feature type="transmembrane region" description="Helical" evidence="3">
    <location>
        <begin position="394"/>
        <end position="412"/>
    </location>
</feature>
<feature type="region of interest" description="Disordered" evidence="2">
    <location>
        <begin position="230"/>
        <end position="272"/>
    </location>
</feature>
<keyword evidence="3" id="KW-1133">Transmembrane helix</keyword>
<feature type="transmembrane region" description="Helical" evidence="3">
    <location>
        <begin position="368"/>
        <end position="388"/>
    </location>
</feature>
<dbReference type="InterPro" id="IPR036259">
    <property type="entry name" value="MFS_trans_sf"/>
</dbReference>
<accession>A0A914AX27</accession>
<dbReference type="PANTHER" id="PTHR11360:SF284">
    <property type="entry name" value="EG:103B4.3 PROTEIN-RELATED"/>
    <property type="match status" value="1"/>
</dbReference>
<evidence type="ECO:0000313" key="5">
    <source>
        <dbReference type="EnsemblMetazoa" id="XP_038068680.1"/>
    </source>
</evidence>
<dbReference type="RefSeq" id="XP_038068680.1">
    <property type="nucleotide sequence ID" value="XM_038212752.1"/>
</dbReference>
<dbReference type="SUPFAM" id="SSF103473">
    <property type="entry name" value="MFS general substrate transporter"/>
    <property type="match status" value="1"/>
</dbReference>
<proteinExistence type="predicted"/>
<dbReference type="GO" id="GO:0008028">
    <property type="term" value="F:monocarboxylic acid transmembrane transporter activity"/>
    <property type="evidence" value="ECO:0007669"/>
    <property type="project" value="TreeGrafter"/>
</dbReference>
<sequence>MMSVGHPHENDVISYTDTVSESVGSLRGLGRANAGRRRGRPRWGRMVVSTSFLTFLLQAGSSMTHGLYMPAFLEEFQAGTGLIGWLTSFSAAVMCLGGPIGGVIVKRLGCRPSVMLGGAMMATGNGLASLCTTIVQLFLCLGLVGLGGSMVSVGLVVAIGQYYTRHHSIANGLAFSGIGAGIFVFSPLVRFLIDNYGWRGSFLVQAGILLNLEVTGALLRPASRYKVRNSRKEKMQSVTESGNNDSNFEEGDESVVLDGSGEHEGTQSSKCTGRSWSLGWLGKFNGLFYLGLCELFRTAPSVVQVYAACFLLDAGVSAVMSHISNLDGVTPQQASSLLPYLGIGSLVGRLIHGGFLKCKHVTPYRMYIAALLVSAPSATLIAITGSFGGRIVEVVIFGFASGSLYPLVAVILRELVGISQLGLAFGLSMFAYGVGGQLGGFIIGVLRDSTGNYTLSFYLVGLFFVIAATVMSLRPLIECRRRRRLTMG</sequence>
<evidence type="ECO:0000259" key="4">
    <source>
        <dbReference type="PROSITE" id="PS50850"/>
    </source>
</evidence>
<feature type="domain" description="Major facilitator superfamily (MFS) profile" evidence="4">
    <location>
        <begin position="46"/>
        <end position="480"/>
    </location>
</feature>
<feature type="transmembrane region" description="Helical" evidence="3">
    <location>
        <begin position="424"/>
        <end position="443"/>
    </location>
</feature>
<feature type="transmembrane region" description="Helical" evidence="3">
    <location>
        <begin position="114"/>
        <end position="135"/>
    </location>
</feature>
<evidence type="ECO:0000256" key="1">
    <source>
        <dbReference type="ARBA" id="ARBA00004141"/>
    </source>
</evidence>
<dbReference type="Gene3D" id="1.20.1250.20">
    <property type="entry name" value="MFS general substrate transporter like domains"/>
    <property type="match status" value="2"/>
</dbReference>
<dbReference type="EnsemblMetazoa" id="XM_038212752.1">
    <property type="protein sequence ID" value="XP_038068680.1"/>
    <property type="gene ID" value="LOC119738034"/>
</dbReference>
<evidence type="ECO:0000313" key="6">
    <source>
        <dbReference type="Proteomes" id="UP000887568"/>
    </source>
</evidence>
<organism evidence="5 6">
    <name type="scientific">Patiria miniata</name>
    <name type="common">Bat star</name>
    <name type="synonym">Asterina miniata</name>
    <dbReference type="NCBI Taxonomy" id="46514"/>
    <lineage>
        <taxon>Eukaryota</taxon>
        <taxon>Metazoa</taxon>
        <taxon>Echinodermata</taxon>
        <taxon>Eleutherozoa</taxon>
        <taxon>Asterozoa</taxon>
        <taxon>Asteroidea</taxon>
        <taxon>Valvatacea</taxon>
        <taxon>Valvatida</taxon>
        <taxon>Asterinidae</taxon>
        <taxon>Patiria</taxon>
    </lineage>
</organism>
<feature type="transmembrane region" description="Helical" evidence="3">
    <location>
        <begin position="82"/>
        <end position="105"/>
    </location>
</feature>
<feature type="transmembrane region" description="Helical" evidence="3">
    <location>
        <begin position="141"/>
        <end position="160"/>
    </location>
</feature>